<gene>
    <name evidence="8 10" type="primary">cmk</name>
    <name evidence="10" type="ORF">GCM10009838_12360</name>
</gene>
<keyword evidence="3 8" id="KW-0547">Nucleotide-binding</keyword>
<dbReference type="Gene3D" id="3.40.50.300">
    <property type="entry name" value="P-loop containing nucleotide triphosphate hydrolases"/>
    <property type="match status" value="1"/>
</dbReference>
<comment type="similarity">
    <text evidence="1 8">Belongs to the cytidylate kinase family. Type 1 subfamily.</text>
</comment>
<evidence type="ECO:0000256" key="8">
    <source>
        <dbReference type="HAMAP-Rule" id="MF_00238"/>
    </source>
</evidence>
<sequence length="242" mass="24302">MSLPSPHALSRIVVAIDGPSGSGKSSVSRGVAARLGLRYLDTGAQYRAVTYWMLQNKVDLADPGAIAADAGVPAITSGTDPAAPAITVDGEDVAAAIREADVTGAVSAVAAVPEVRARLIALQREIIGAGGIVVEGRDIASVVAPDAAAKIFLTASEEARAHRRNTENGGGTGTVAATREALTRRDSVDSRTNALAAAPGAAVVDATELTLEQVIDTVAGIVIHAAEGAAPDADSQGVGLTR</sequence>
<evidence type="ECO:0000256" key="3">
    <source>
        <dbReference type="ARBA" id="ARBA00022741"/>
    </source>
</evidence>
<dbReference type="CDD" id="cd02020">
    <property type="entry name" value="CMPK"/>
    <property type="match status" value="1"/>
</dbReference>
<dbReference type="PANTHER" id="PTHR21299">
    <property type="entry name" value="CYTIDYLATE KINASE/PANTOATE-BETA-ALANINE LIGASE"/>
    <property type="match status" value="1"/>
</dbReference>
<dbReference type="Pfam" id="PF02224">
    <property type="entry name" value="Cytidylate_kin"/>
    <property type="match status" value="1"/>
</dbReference>
<keyword evidence="8" id="KW-0963">Cytoplasm</keyword>
<dbReference type="InterPro" id="IPR027417">
    <property type="entry name" value="P-loop_NTPase"/>
</dbReference>
<dbReference type="InterPro" id="IPR011994">
    <property type="entry name" value="Cytidylate_kinase_dom"/>
</dbReference>
<evidence type="ECO:0000256" key="6">
    <source>
        <dbReference type="ARBA" id="ARBA00047615"/>
    </source>
</evidence>
<evidence type="ECO:0000259" key="9">
    <source>
        <dbReference type="Pfam" id="PF02224"/>
    </source>
</evidence>
<accession>A0ABN2QTQ9</accession>
<dbReference type="SUPFAM" id="SSF52540">
    <property type="entry name" value="P-loop containing nucleoside triphosphate hydrolases"/>
    <property type="match status" value="1"/>
</dbReference>
<keyword evidence="11" id="KW-1185">Reference proteome</keyword>
<dbReference type="NCBIfam" id="TIGR00017">
    <property type="entry name" value="cmk"/>
    <property type="match status" value="1"/>
</dbReference>
<keyword evidence="2 8" id="KW-0808">Transferase</keyword>
<dbReference type="Proteomes" id="UP001499854">
    <property type="component" value="Unassembled WGS sequence"/>
</dbReference>
<comment type="subcellular location">
    <subcellularLocation>
        <location evidence="8">Cytoplasm</location>
    </subcellularLocation>
</comment>
<comment type="catalytic activity">
    <reaction evidence="6 8">
        <text>dCMP + ATP = dCDP + ADP</text>
        <dbReference type="Rhea" id="RHEA:25094"/>
        <dbReference type="ChEBI" id="CHEBI:30616"/>
        <dbReference type="ChEBI" id="CHEBI:57566"/>
        <dbReference type="ChEBI" id="CHEBI:58593"/>
        <dbReference type="ChEBI" id="CHEBI:456216"/>
        <dbReference type="EC" id="2.7.4.25"/>
    </reaction>
</comment>
<evidence type="ECO:0000256" key="7">
    <source>
        <dbReference type="ARBA" id="ARBA00048478"/>
    </source>
</evidence>
<dbReference type="GO" id="GO:0016301">
    <property type="term" value="F:kinase activity"/>
    <property type="evidence" value="ECO:0007669"/>
    <property type="project" value="UniProtKB-KW"/>
</dbReference>
<dbReference type="EMBL" id="BAAAQM010000004">
    <property type="protein sequence ID" value="GAA1957822.1"/>
    <property type="molecule type" value="Genomic_DNA"/>
</dbReference>
<evidence type="ECO:0000313" key="11">
    <source>
        <dbReference type="Proteomes" id="UP001499854"/>
    </source>
</evidence>
<evidence type="ECO:0000256" key="5">
    <source>
        <dbReference type="ARBA" id="ARBA00022840"/>
    </source>
</evidence>
<dbReference type="HAMAP" id="MF_00238">
    <property type="entry name" value="Cytidyl_kinase_type1"/>
    <property type="match status" value="1"/>
</dbReference>
<protein>
    <recommendedName>
        <fullName evidence="8">Cytidylate kinase</fullName>
        <shortName evidence="8">CK</shortName>
        <ecNumber evidence="8">2.7.4.25</ecNumber>
    </recommendedName>
    <alternativeName>
        <fullName evidence="8">Cytidine monophosphate kinase</fullName>
        <shortName evidence="8">CMP kinase</shortName>
    </alternativeName>
</protein>
<keyword evidence="4 8" id="KW-0418">Kinase</keyword>
<comment type="caution">
    <text evidence="10">The sequence shown here is derived from an EMBL/GenBank/DDBJ whole genome shotgun (WGS) entry which is preliminary data.</text>
</comment>
<evidence type="ECO:0000313" key="10">
    <source>
        <dbReference type="EMBL" id="GAA1957822.1"/>
    </source>
</evidence>
<keyword evidence="5 8" id="KW-0067">ATP-binding</keyword>
<dbReference type="InterPro" id="IPR003136">
    <property type="entry name" value="Cytidylate_kin"/>
</dbReference>
<evidence type="ECO:0000256" key="4">
    <source>
        <dbReference type="ARBA" id="ARBA00022777"/>
    </source>
</evidence>
<name>A0ABN2QTQ9_9ACTN</name>
<reference evidence="10 11" key="1">
    <citation type="journal article" date="2019" name="Int. J. Syst. Evol. Microbiol.">
        <title>The Global Catalogue of Microorganisms (GCM) 10K type strain sequencing project: providing services to taxonomists for standard genome sequencing and annotation.</title>
        <authorList>
            <consortium name="The Broad Institute Genomics Platform"/>
            <consortium name="The Broad Institute Genome Sequencing Center for Infectious Disease"/>
            <person name="Wu L."/>
            <person name="Ma J."/>
        </authorList>
    </citation>
    <scope>NUCLEOTIDE SEQUENCE [LARGE SCALE GENOMIC DNA]</scope>
    <source>
        <strain evidence="10 11">JCM 16013</strain>
    </source>
</reference>
<dbReference type="EC" id="2.7.4.25" evidence="8"/>
<dbReference type="RefSeq" id="WP_344655933.1">
    <property type="nucleotide sequence ID" value="NZ_BAAAQM010000004.1"/>
</dbReference>
<evidence type="ECO:0000256" key="2">
    <source>
        <dbReference type="ARBA" id="ARBA00022679"/>
    </source>
</evidence>
<proteinExistence type="inferred from homology"/>
<feature type="binding site" evidence="8">
    <location>
        <begin position="18"/>
        <end position="26"/>
    </location>
    <ligand>
        <name>ATP</name>
        <dbReference type="ChEBI" id="CHEBI:30616"/>
    </ligand>
</feature>
<organism evidence="10 11">
    <name type="scientific">Catenulispora subtropica</name>
    <dbReference type="NCBI Taxonomy" id="450798"/>
    <lineage>
        <taxon>Bacteria</taxon>
        <taxon>Bacillati</taxon>
        <taxon>Actinomycetota</taxon>
        <taxon>Actinomycetes</taxon>
        <taxon>Catenulisporales</taxon>
        <taxon>Catenulisporaceae</taxon>
        <taxon>Catenulispora</taxon>
    </lineage>
</organism>
<comment type="catalytic activity">
    <reaction evidence="7 8">
        <text>CMP + ATP = CDP + ADP</text>
        <dbReference type="Rhea" id="RHEA:11600"/>
        <dbReference type="ChEBI" id="CHEBI:30616"/>
        <dbReference type="ChEBI" id="CHEBI:58069"/>
        <dbReference type="ChEBI" id="CHEBI:60377"/>
        <dbReference type="ChEBI" id="CHEBI:456216"/>
        <dbReference type="EC" id="2.7.4.25"/>
    </reaction>
</comment>
<feature type="domain" description="Cytidylate kinase" evidence="9">
    <location>
        <begin position="14"/>
        <end position="220"/>
    </location>
</feature>
<evidence type="ECO:0000256" key="1">
    <source>
        <dbReference type="ARBA" id="ARBA00009427"/>
    </source>
</evidence>
<dbReference type="PANTHER" id="PTHR21299:SF2">
    <property type="entry name" value="CYTIDYLATE KINASE"/>
    <property type="match status" value="1"/>
</dbReference>